<gene>
    <name evidence="1" type="ORF">NP233_g3332</name>
</gene>
<dbReference type="AlphaFoldDB" id="A0AAD5VY40"/>
<dbReference type="Proteomes" id="UP001213000">
    <property type="component" value="Unassembled WGS sequence"/>
</dbReference>
<comment type="caution">
    <text evidence="1">The sequence shown here is derived from an EMBL/GenBank/DDBJ whole genome shotgun (WGS) entry which is preliminary data.</text>
</comment>
<keyword evidence="2" id="KW-1185">Reference proteome</keyword>
<dbReference type="Gene3D" id="3.80.10.10">
    <property type="entry name" value="Ribonuclease Inhibitor"/>
    <property type="match status" value="1"/>
</dbReference>
<dbReference type="EMBL" id="JANIEX010000158">
    <property type="protein sequence ID" value="KAJ3572057.1"/>
    <property type="molecule type" value="Genomic_DNA"/>
</dbReference>
<reference evidence="1" key="1">
    <citation type="submission" date="2022-07" db="EMBL/GenBank/DDBJ databases">
        <title>Genome Sequence of Leucocoprinus birnbaumii.</title>
        <authorList>
            <person name="Buettner E."/>
        </authorList>
    </citation>
    <scope>NUCLEOTIDE SEQUENCE</scope>
    <source>
        <strain evidence="1">VT141</strain>
    </source>
</reference>
<sequence length="499" mass="56872">MDQEHRWRPRTPLKAGVFDALPDLVLQRIIHFLLQDHDTKYLKRFRQTSKRICSLVNPHLFDWLYLEGTDRPLPKAHLSSMITGLLSGQAGVLLEHVKKLEIYSVPVTESPSASFDRMNVLIRRLQNVYAIKWFQMLSSHNNSIKAVDYLVQTFGLLSNLRVLSLALSIRKDGSITELSLQPISNLHVLNIEWLHKRPPHPGMLSQVSELITRSPDLERFSFVIPHATPLEKDFSPPVTLGEILVALNQFPSDLRLKSLETRGVIVSATELERHVRHFKSLVDIRIRFDPSPSAATNVGGLLSMLAMNNINLKKIHVDKIHHPGVFAYLSSHPGIEDLSLKPGHHLDDSPEILERFFMSVLPAQAVSLKRLRLGGNFNTRWSRPLSAEYLDEVAKCRRLEYICCWVLIDLGNVDANESGNLLSWLSTALRLPNLRCFKCPPMTLMRRQFNATQAIAFKPEHYDRNPDPTIRAHLTRLVEGFEATSSPFFDIDITYTKGF</sequence>
<evidence type="ECO:0000313" key="2">
    <source>
        <dbReference type="Proteomes" id="UP001213000"/>
    </source>
</evidence>
<evidence type="ECO:0008006" key="3">
    <source>
        <dbReference type="Google" id="ProtNLM"/>
    </source>
</evidence>
<evidence type="ECO:0000313" key="1">
    <source>
        <dbReference type="EMBL" id="KAJ3572057.1"/>
    </source>
</evidence>
<accession>A0AAD5VY40</accession>
<organism evidence="1 2">
    <name type="scientific">Leucocoprinus birnbaumii</name>
    <dbReference type="NCBI Taxonomy" id="56174"/>
    <lineage>
        <taxon>Eukaryota</taxon>
        <taxon>Fungi</taxon>
        <taxon>Dikarya</taxon>
        <taxon>Basidiomycota</taxon>
        <taxon>Agaricomycotina</taxon>
        <taxon>Agaricomycetes</taxon>
        <taxon>Agaricomycetidae</taxon>
        <taxon>Agaricales</taxon>
        <taxon>Agaricineae</taxon>
        <taxon>Agaricaceae</taxon>
        <taxon>Leucocoprinus</taxon>
    </lineage>
</organism>
<proteinExistence type="predicted"/>
<protein>
    <recommendedName>
        <fullName evidence="3">F-box domain-containing protein</fullName>
    </recommendedName>
</protein>
<name>A0AAD5VY40_9AGAR</name>
<dbReference type="InterPro" id="IPR032675">
    <property type="entry name" value="LRR_dom_sf"/>
</dbReference>